<evidence type="ECO:0000313" key="6">
    <source>
        <dbReference type="EMBL" id="CAF9912501.1"/>
    </source>
</evidence>
<name>A0A8H3F153_9LECA</name>
<feature type="region of interest" description="Disordered" evidence="4">
    <location>
        <begin position="1"/>
        <end position="82"/>
    </location>
</feature>
<keyword evidence="7" id="KW-1185">Reference proteome</keyword>
<dbReference type="InterPro" id="IPR050613">
    <property type="entry name" value="Sec_Metabolite_Reg"/>
</dbReference>
<gene>
    <name evidence="6" type="ORF">IMSHALPRED_000331</name>
</gene>
<evidence type="ECO:0000256" key="3">
    <source>
        <dbReference type="ARBA" id="ARBA00023242"/>
    </source>
</evidence>
<dbReference type="GO" id="GO:0003677">
    <property type="term" value="F:DNA binding"/>
    <property type="evidence" value="ECO:0007669"/>
    <property type="project" value="InterPro"/>
</dbReference>
<dbReference type="Proteomes" id="UP000664534">
    <property type="component" value="Unassembled WGS sequence"/>
</dbReference>
<dbReference type="InterPro" id="IPR007219">
    <property type="entry name" value="XnlR_reg_dom"/>
</dbReference>
<reference evidence="6" key="1">
    <citation type="submission" date="2021-03" db="EMBL/GenBank/DDBJ databases">
        <authorList>
            <person name="Tagirdzhanova G."/>
        </authorList>
    </citation>
    <scope>NUCLEOTIDE SEQUENCE</scope>
</reference>
<keyword evidence="3" id="KW-0539">Nucleus</keyword>
<comment type="subcellular location">
    <subcellularLocation>
        <location evidence="1">Nucleus</location>
    </subcellularLocation>
</comment>
<evidence type="ECO:0000256" key="2">
    <source>
        <dbReference type="ARBA" id="ARBA00022723"/>
    </source>
</evidence>
<proteinExistence type="predicted"/>
<dbReference type="GO" id="GO:0006351">
    <property type="term" value="P:DNA-templated transcription"/>
    <property type="evidence" value="ECO:0007669"/>
    <property type="project" value="InterPro"/>
</dbReference>
<dbReference type="EMBL" id="CAJPDT010000010">
    <property type="protein sequence ID" value="CAF9912501.1"/>
    <property type="molecule type" value="Genomic_DNA"/>
</dbReference>
<organism evidence="6 7">
    <name type="scientific">Imshaugia aleurites</name>
    <dbReference type="NCBI Taxonomy" id="172621"/>
    <lineage>
        <taxon>Eukaryota</taxon>
        <taxon>Fungi</taxon>
        <taxon>Dikarya</taxon>
        <taxon>Ascomycota</taxon>
        <taxon>Pezizomycotina</taxon>
        <taxon>Lecanoromycetes</taxon>
        <taxon>OSLEUM clade</taxon>
        <taxon>Lecanoromycetidae</taxon>
        <taxon>Lecanorales</taxon>
        <taxon>Lecanorineae</taxon>
        <taxon>Parmeliaceae</taxon>
        <taxon>Imshaugia</taxon>
    </lineage>
</organism>
<protein>
    <recommendedName>
        <fullName evidence="5">Xylanolytic transcriptional activator regulatory domain-containing protein</fullName>
    </recommendedName>
</protein>
<dbReference type="AlphaFoldDB" id="A0A8H3F153"/>
<feature type="domain" description="Xylanolytic transcriptional activator regulatory" evidence="5">
    <location>
        <begin position="169"/>
        <end position="327"/>
    </location>
</feature>
<dbReference type="OrthoDB" id="435881at2759"/>
<evidence type="ECO:0000259" key="5">
    <source>
        <dbReference type="Pfam" id="PF04082"/>
    </source>
</evidence>
<dbReference type="GO" id="GO:0005634">
    <property type="term" value="C:nucleus"/>
    <property type="evidence" value="ECO:0007669"/>
    <property type="project" value="UniProtKB-SubCell"/>
</dbReference>
<evidence type="ECO:0000256" key="4">
    <source>
        <dbReference type="SAM" id="MobiDB-lite"/>
    </source>
</evidence>
<accession>A0A8H3F153</accession>
<dbReference type="PANTHER" id="PTHR31001:SF50">
    <property type="entry name" value="ZN(II)2CYS6 TRANSCRIPTION FACTOR (EUROFUNG)"/>
    <property type="match status" value="1"/>
</dbReference>
<sequence length="658" mass="73645">MVGDLSSQVEHVGVVSPNKHPVESSTTTSAASRETGWSDHRIALDSQSAIENPSTTRDGVQAGSGVAKGTLESPQIPDDFGESVEVSNGDLVIRDRFWTVFCKEVENIFEAVNGPTTTHFDRDSSSSTTSMSGNQRHSGYYNFLLRNTSAAHQRDDLRPLPSQMPFLWQVYMDNVDPFMKVLHVPTMTKVIREPKGSSHSLGPSMQALMSFISLAAIMSLEDEEVHVNFNTDKDQLVARYRLGAEQALEQADFVKNPDINVLQALSIYLGVLQHTSETQSAWILAGVLVRLAVSLKLHRDGSQFANVTPFEMEMRRRLWWQICFIDSRSGDLQVSKYKLSEGMFDTEIPANTDDANLDPGMLKSPVVAERWTDMTVSLIHCEIWKLSRRLQSVTAASYALSPDINERLELFQQSQARIEDNYLKHLNPNQPLHSFVTTSTRLFLTKVDLILHTKQHSARATESQPAGTSQGDKVFISSLLIIEYTYALQNEPGWSGWRWQIQGRQPPWHALRVVLSHLCKCRWGPVYERAWSSAKTSSDGLAEAAQRDPRYQQLLMLVSAVQRNRADELHQQTSVGSTNAHTDLTSAMALTLSAPLSLESISGTVSTSTPQDPFLFTGHDSNNNDFSDVPSLDMDWQAWDDFAEDLEPSLDFWNLRGL</sequence>
<dbReference type="CDD" id="cd12148">
    <property type="entry name" value="fungal_TF_MHR"/>
    <property type="match status" value="1"/>
</dbReference>
<evidence type="ECO:0000256" key="1">
    <source>
        <dbReference type="ARBA" id="ARBA00004123"/>
    </source>
</evidence>
<dbReference type="GO" id="GO:0008270">
    <property type="term" value="F:zinc ion binding"/>
    <property type="evidence" value="ECO:0007669"/>
    <property type="project" value="InterPro"/>
</dbReference>
<feature type="compositionally biased region" description="Low complexity" evidence="4">
    <location>
        <begin position="23"/>
        <end position="35"/>
    </location>
</feature>
<keyword evidence="2" id="KW-0479">Metal-binding</keyword>
<evidence type="ECO:0000313" key="7">
    <source>
        <dbReference type="Proteomes" id="UP000664534"/>
    </source>
</evidence>
<comment type="caution">
    <text evidence="6">The sequence shown here is derived from an EMBL/GenBank/DDBJ whole genome shotgun (WGS) entry which is preliminary data.</text>
</comment>
<feature type="compositionally biased region" description="Polar residues" evidence="4">
    <location>
        <begin position="45"/>
        <end position="58"/>
    </location>
</feature>
<dbReference type="PANTHER" id="PTHR31001">
    <property type="entry name" value="UNCHARACTERIZED TRANSCRIPTIONAL REGULATORY PROTEIN"/>
    <property type="match status" value="1"/>
</dbReference>
<dbReference type="Pfam" id="PF04082">
    <property type="entry name" value="Fungal_trans"/>
    <property type="match status" value="1"/>
</dbReference>